<name>A0ABX6IG47_9ACTN</name>
<dbReference type="Proteomes" id="UP001059836">
    <property type="component" value="Chromosome"/>
</dbReference>
<gene>
    <name evidence="1" type="ORF">GII31_04570</name>
</gene>
<protein>
    <submittedName>
        <fullName evidence="1">Uncharacterized protein</fullName>
    </submittedName>
</protein>
<sequence>MATDCDVRPLEILGARPMDFGTSMRSHTDNGPWPQALAVCSSLFEADGRVRAGVLDTIDTARADLRIWGASQPVELAGRCQSTVYELSFAARAFKRRAFAAAGLAPETMTTAETFLVVGSATVGGGPSAAV</sequence>
<organism evidence="1 2">
    <name type="scientific">Gordonia pseudamarae</name>
    <dbReference type="NCBI Taxonomy" id="2831662"/>
    <lineage>
        <taxon>Bacteria</taxon>
        <taxon>Bacillati</taxon>
        <taxon>Actinomycetota</taxon>
        <taxon>Actinomycetes</taxon>
        <taxon>Mycobacteriales</taxon>
        <taxon>Gordoniaceae</taxon>
        <taxon>Gordonia</taxon>
    </lineage>
</organism>
<dbReference type="RefSeq" id="WP_213247220.1">
    <property type="nucleotide sequence ID" value="NZ_CP045806.1"/>
</dbReference>
<keyword evidence="2" id="KW-1185">Reference proteome</keyword>
<reference evidence="1" key="1">
    <citation type="journal article" date="2021" name="Nat. Microbiol.">
        <title>Cocultivation of an ultrasmall environmental parasitic bacterium with lytic ability against bacteria associated with wastewater foams.</title>
        <authorList>
            <person name="Batinovic S."/>
            <person name="Rose J.J.A."/>
            <person name="Ratcliffe J."/>
            <person name="Seviour R.J."/>
            <person name="Petrovski S."/>
        </authorList>
    </citation>
    <scope>NUCLEOTIDE SEQUENCE</scope>
    <source>
        <strain evidence="1">CON9</strain>
    </source>
</reference>
<accession>A0ABX6IG47</accession>
<evidence type="ECO:0000313" key="1">
    <source>
        <dbReference type="EMBL" id="QHN34280.1"/>
    </source>
</evidence>
<evidence type="ECO:0000313" key="2">
    <source>
        <dbReference type="Proteomes" id="UP001059836"/>
    </source>
</evidence>
<proteinExistence type="predicted"/>
<dbReference type="EMBL" id="CP045809">
    <property type="protein sequence ID" value="QHN34280.1"/>
    <property type="molecule type" value="Genomic_DNA"/>
</dbReference>